<keyword evidence="5" id="KW-0324">Glycolysis</keyword>
<dbReference type="SUPFAM" id="SSF53649">
    <property type="entry name" value="Alkaline phosphatase-like"/>
    <property type="match status" value="1"/>
</dbReference>
<dbReference type="AlphaFoldDB" id="A0A0D2G9E3"/>
<evidence type="ECO:0000259" key="7">
    <source>
        <dbReference type="Pfam" id="PF01676"/>
    </source>
</evidence>
<evidence type="ECO:0000313" key="9">
    <source>
        <dbReference type="Proteomes" id="UP000032233"/>
    </source>
</evidence>
<keyword evidence="6" id="KW-0413">Isomerase</keyword>
<comment type="pathway">
    <text evidence="3">Carbohydrate degradation.</text>
</comment>
<dbReference type="RefSeq" id="WP_044352095.1">
    <property type="nucleotide sequence ID" value="NZ_AZAC01000056.1"/>
</dbReference>
<comment type="caution">
    <text evidence="8">The sequence shown here is derived from an EMBL/GenBank/DDBJ whole genome shotgun (WGS) entry which is preliminary data.</text>
</comment>
<proteinExistence type="inferred from homology"/>
<dbReference type="PANTHER" id="PTHR31209">
    <property type="entry name" value="COFACTOR-INDEPENDENT PHOSPHOGLYCERATE MUTASE"/>
    <property type="match status" value="1"/>
</dbReference>
<dbReference type="GO" id="GO:0046872">
    <property type="term" value="F:metal ion binding"/>
    <property type="evidence" value="ECO:0007669"/>
    <property type="project" value="InterPro"/>
</dbReference>
<organism evidence="8 9">
    <name type="scientific">Dethiosulfatarculus sandiegensis</name>
    <dbReference type="NCBI Taxonomy" id="1429043"/>
    <lineage>
        <taxon>Bacteria</taxon>
        <taxon>Pseudomonadati</taxon>
        <taxon>Thermodesulfobacteriota</taxon>
        <taxon>Desulfarculia</taxon>
        <taxon>Desulfarculales</taxon>
        <taxon>Desulfarculaceae</taxon>
        <taxon>Dethiosulfatarculus</taxon>
    </lineage>
</organism>
<evidence type="ECO:0000256" key="6">
    <source>
        <dbReference type="ARBA" id="ARBA00023235"/>
    </source>
</evidence>
<name>A0A0D2G9E3_9BACT</name>
<dbReference type="EMBL" id="AZAC01000056">
    <property type="protein sequence ID" value="KIX11472.1"/>
    <property type="molecule type" value="Genomic_DNA"/>
</dbReference>
<dbReference type="CDD" id="cd16011">
    <property type="entry name" value="iPGM_like"/>
    <property type="match status" value="1"/>
</dbReference>
<dbReference type="NCBIfam" id="TIGR00306">
    <property type="entry name" value="apgM"/>
    <property type="match status" value="1"/>
</dbReference>
<dbReference type="InParanoid" id="A0A0D2G9E3"/>
<evidence type="ECO:0000313" key="8">
    <source>
        <dbReference type="EMBL" id="KIX11472.1"/>
    </source>
</evidence>
<dbReference type="Proteomes" id="UP000032233">
    <property type="component" value="Unassembled WGS sequence"/>
</dbReference>
<dbReference type="NCBIfam" id="TIGR02535">
    <property type="entry name" value="hyp_Hser_kinase"/>
    <property type="match status" value="1"/>
</dbReference>
<protein>
    <submittedName>
        <fullName evidence="8">Phosphoglycerate mutase</fullName>
    </submittedName>
</protein>
<reference evidence="8 9" key="1">
    <citation type="submission" date="2013-11" db="EMBL/GenBank/DDBJ databases">
        <title>Metagenomic analysis of a methanogenic consortium involved in long chain n-alkane degradation.</title>
        <authorList>
            <person name="Davidova I.A."/>
            <person name="Callaghan A.V."/>
            <person name="Wawrik B."/>
            <person name="Pruitt S."/>
            <person name="Marks C."/>
            <person name="Duncan K.E."/>
            <person name="Suflita J.M."/>
        </authorList>
    </citation>
    <scope>NUCLEOTIDE SEQUENCE [LARGE SCALE GENOMIC DNA]</scope>
    <source>
        <strain evidence="8 9">SPR</strain>
    </source>
</reference>
<evidence type="ECO:0000256" key="5">
    <source>
        <dbReference type="ARBA" id="ARBA00023152"/>
    </source>
</evidence>
<dbReference type="InterPro" id="IPR004456">
    <property type="entry name" value="Pglycerate_mutase_ApgM"/>
</dbReference>
<feature type="domain" description="Metalloenzyme" evidence="7">
    <location>
        <begin position="1"/>
        <end position="363"/>
    </location>
</feature>
<comment type="function">
    <text evidence="2">Catalyzes the interconversion of 2-phosphoglycerate and 3-phosphoglycerate.</text>
</comment>
<evidence type="ECO:0000256" key="4">
    <source>
        <dbReference type="ARBA" id="ARBA00005524"/>
    </source>
</evidence>
<dbReference type="InterPro" id="IPR023665">
    <property type="entry name" value="ApgAM_prokaryotes"/>
</dbReference>
<dbReference type="PATRIC" id="fig|1429043.3.peg.5255"/>
<keyword evidence="9" id="KW-1185">Reference proteome</keyword>
<accession>A0A0D2G9E3</accession>
<evidence type="ECO:0000256" key="1">
    <source>
        <dbReference type="ARBA" id="ARBA00000370"/>
    </source>
</evidence>
<dbReference type="GO" id="GO:0006096">
    <property type="term" value="P:glycolytic process"/>
    <property type="evidence" value="ECO:0007669"/>
    <property type="project" value="UniProtKB-KW"/>
</dbReference>
<dbReference type="STRING" id="1429043.X474_24840"/>
<dbReference type="InterPro" id="IPR006124">
    <property type="entry name" value="Metalloenzyme"/>
</dbReference>
<dbReference type="Gene3D" id="3.40.720.10">
    <property type="entry name" value="Alkaline Phosphatase, subunit A"/>
    <property type="match status" value="2"/>
</dbReference>
<gene>
    <name evidence="8" type="ORF">X474_24840</name>
</gene>
<dbReference type="NCBIfam" id="NF003242">
    <property type="entry name" value="PRK04200.1"/>
    <property type="match status" value="1"/>
</dbReference>
<evidence type="ECO:0000256" key="3">
    <source>
        <dbReference type="ARBA" id="ARBA00004921"/>
    </source>
</evidence>
<dbReference type="PIRSF" id="PIRSF006392">
    <property type="entry name" value="IPGAM_arch"/>
    <property type="match status" value="1"/>
</dbReference>
<dbReference type="OrthoDB" id="9804453at2"/>
<dbReference type="PANTHER" id="PTHR31209:SF4">
    <property type="entry name" value="2,3-BISPHOSPHOGLYCERATE-INDEPENDENT PHOSPHOGLYCERATE MUTASE"/>
    <property type="match status" value="1"/>
</dbReference>
<comment type="catalytic activity">
    <reaction evidence="1">
        <text>(2R)-2-phosphoglycerate = (2R)-3-phosphoglycerate</text>
        <dbReference type="Rhea" id="RHEA:15901"/>
        <dbReference type="ChEBI" id="CHEBI:58272"/>
        <dbReference type="ChEBI" id="CHEBI:58289"/>
        <dbReference type="EC" id="5.4.2.12"/>
    </reaction>
</comment>
<comment type="similarity">
    <text evidence="4">Belongs to the BPG-independent phosphoglycerate mutase family. A-PGAM subfamily.</text>
</comment>
<dbReference type="Pfam" id="PF10143">
    <property type="entry name" value="PhosphMutase"/>
    <property type="match status" value="1"/>
</dbReference>
<dbReference type="Pfam" id="PF01676">
    <property type="entry name" value="Metalloenzyme"/>
    <property type="match status" value="1"/>
</dbReference>
<evidence type="ECO:0000256" key="2">
    <source>
        <dbReference type="ARBA" id="ARBA00002315"/>
    </source>
</evidence>
<dbReference type="GO" id="GO:0004619">
    <property type="term" value="F:phosphoglycerate mutase activity"/>
    <property type="evidence" value="ECO:0007669"/>
    <property type="project" value="UniProtKB-EC"/>
</dbReference>
<sequence length="394" mass="42488">MKYLILVGDGMGDYPMEELGGKTLLQAAKTPNMDLLAGQGMLGLAQTVPQGMAPGSDVANMSLMGYAPKLYHTGRSPIEAAAVGIELGPNDVSFRCNLVTLAHEDNKTVMADYASGHIDDPSAAEIIATLEKELGGDDIHFYTGQSYRHLVVWKNGPLNAVTAPPHDYSDQTVDHLLNEGGETLPLVEFTKKSWPLLEAHPVNKARSEKGEHQANSIWLWGQGTKPTLPKLKVTGFTVSAVNLVKGLGIMAGLEAFEVPGANGWLDTNYEGKVQATLDGLKDRDLGFLHVEAPDETGHGGILSEKIQAIELFDEKVVGPVMAGMKGLGHHRVLLATDHYTPVSTKTHSSEPVPFVIWDSEKIKNNPKGFNEVQAARSSQGKVIPGYELMKRLLG</sequence>
<dbReference type="InterPro" id="IPR017850">
    <property type="entry name" value="Alkaline_phosphatase_core_sf"/>
</dbReference>